<evidence type="ECO:0000313" key="1">
    <source>
        <dbReference type="EMBL" id="TWI45748.1"/>
    </source>
</evidence>
<sequence>MHLLVFCVQDKALPLEQLRPPVRLIECGPLLQRREALFNFRPKVLMLISTYCLLLLGQGTLELGRIQQAQMQQLQDL</sequence>
<protein>
    <submittedName>
        <fullName evidence="1">Uncharacterized protein</fullName>
    </submittedName>
</protein>
<comment type="caution">
    <text evidence="1">The sequence shown here is derived from an EMBL/GenBank/DDBJ whole genome shotgun (WGS) entry which is preliminary data.</text>
</comment>
<dbReference type="AlphaFoldDB" id="A0A562PN03"/>
<reference evidence="1 2" key="1">
    <citation type="journal article" date="2015" name="Stand. Genomic Sci.">
        <title>Genomic Encyclopedia of Bacterial and Archaeal Type Strains, Phase III: the genomes of soil and plant-associated and newly described type strains.</title>
        <authorList>
            <person name="Whitman W.B."/>
            <person name="Woyke T."/>
            <person name="Klenk H.P."/>
            <person name="Zhou Y."/>
            <person name="Lilburn T.G."/>
            <person name="Beck B.J."/>
            <person name="De Vos P."/>
            <person name="Vandamme P."/>
            <person name="Eisen J.A."/>
            <person name="Garrity G."/>
            <person name="Hugenholtz P."/>
            <person name="Kyrpides N.C."/>
        </authorList>
    </citation>
    <scope>NUCLEOTIDE SEQUENCE [LARGE SCALE GENOMIC DNA]</scope>
    <source>
        <strain evidence="1 2">CGMCC 1.6858</strain>
    </source>
</reference>
<proteinExistence type="predicted"/>
<organism evidence="1 2">
    <name type="scientific">Pseudomonas duriflava</name>
    <dbReference type="NCBI Taxonomy" id="459528"/>
    <lineage>
        <taxon>Bacteria</taxon>
        <taxon>Pseudomonadati</taxon>
        <taxon>Pseudomonadota</taxon>
        <taxon>Gammaproteobacteria</taxon>
        <taxon>Pseudomonadales</taxon>
        <taxon>Pseudomonadaceae</taxon>
        <taxon>Pseudomonas</taxon>
    </lineage>
</organism>
<accession>A0A562PN03</accession>
<keyword evidence="2" id="KW-1185">Reference proteome</keyword>
<name>A0A562PN03_9PSED</name>
<dbReference type="Proteomes" id="UP000316905">
    <property type="component" value="Unassembled WGS sequence"/>
</dbReference>
<dbReference type="EMBL" id="VLKY01000035">
    <property type="protein sequence ID" value="TWI45748.1"/>
    <property type="molecule type" value="Genomic_DNA"/>
</dbReference>
<evidence type="ECO:0000313" key="2">
    <source>
        <dbReference type="Proteomes" id="UP000316905"/>
    </source>
</evidence>
<gene>
    <name evidence="1" type="ORF">IQ22_04575</name>
</gene>